<evidence type="ECO:0000256" key="1">
    <source>
        <dbReference type="SAM" id="MobiDB-lite"/>
    </source>
</evidence>
<dbReference type="Proteomes" id="UP000298493">
    <property type="component" value="Unassembled WGS sequence"/>
</dbReference>
<proteinExistence type="predicted"/>
<dbReference type="InterPro" id="IPR053029">
    <property type="entry name" value="RNA_pol_I-specific_init_factor"/>
</dbReference>
<feature type="region of interest" description="Disordered" evidence="1">
    <location>
        <begin position="1"/>
        <end position="146"/>
    </location>
</feature>
<comment type="caution">
    <text evidence="2">The sequence shown here is derived from an EMBL/GenBank/DDBJ whole genome shotgun (WGS) entry which is preliminary data.</text>
</comment>
<feature type="compositionally biased region" description="Low complexity" evidence="1">
    <location>
        <begin position="336"/>
        <end position="351"/>
    </location>
</feature>
<dbReference type="Pfam" id="PF04090">
    <property type="entry name" value="Rrn11"/>
    <property type="match status" value="1"/>
</dbReference>
<evidence type="ECO:0000313" key="3">
    <source>
        <dbReference type="Proteomes" id="UP000298493"/>
    </source>
</evidence>
<evidence type="ECO:0000313" key="2">
    <source>
        <dbReference type="EMBL" id="TID23805.1"/>
    </source>
</evidence>
<name>A0A4Z1P6N6_9PEZI</name>
<organism evidence="2 3">
    <name type="scientific">Venturia nashicola</name>
    <dbReference type="NCBI Taxonomy" id="86259"/>
    <lineage>
        <taxon>Eukaryota</taxon>
        <taxon>Fungi</taxon>
        <taxon>Dikarya</taxon>
        <taxon>Ascomycota</taxon>
        <taxon>Pezizomycotina</taxon>
        <taxon>Dothideomycetes</taxon>
        <taxon>Pleosporomycetidae</taxon>
        <taxon>Venturiales</taxon>
        <taxon>Venturiaceae</taxon>
        <taxon>Venturia</taxon>
    </lineage>
</organism>
<feature type="region of interest" description="Disordered" evidence="1">
    <location>
        <begin position="331"/>
        <end position="357"/>
    </location>
</feature>
<dbReference type="GO" id="GO:0042790">
    <property type="term" value="P:nucleolar large rRNA transcription by RNA polymerase I"/>
    <property type="evidence" value="ECO:0007669"/>
    <property type="project" value="TreeGrafter"/>
</dbReference>
<feature type="compositionally biased region" description="Low complexity" evidence="1">
    <location>
        <begin position="63"/>
        <end position="124"/>
    </location>
</feature>
<dbReference type="PANTHER" id="PTHR28244">
    <property type="entry name" value="RNA POLYMERASE I-SPECIFIC TRANSCRIPTION INITIATION FACTOR RRN11"/>
    <property type="match status" value="1"/>
</dbReference>
<dbReference type="AlphaFoldDB" id="A0A4Z1P6N6"/>
<dbReference type="InterPro" id="IPR007224">
    <property type="entry name" value="TIF_Rrn11"/>
</dbReference>
<dbReference type="GO" id="GO:0001164">
    <property type="term" value="F:RNA polymerase I core promoter sequence-specific DNA binding"/>
    <property type="evidence" value="ECO:0007669"/>
    <property type="project" value="InterPro"/>
</dbReference>
<dbReference type="GO" id="GO:0017025">
    <property type="term" value="F:TBP-class protein binding"/>
    <property type="evidence" value="ECO:0007669"/>
    <property type="project" value="TreeGrafter"/>
</dbReference>
<dbReference type="STRING" id="86259.A0A4Z1P6N6"/>
<accession>A0A4Z1P6N6</accession>
<dbReference type="GO" id="GO:0001181">
    <property type="term" value="F:RNA polymerase I general transcription initiation factor activity"/>
    <property type="evidence" value="ECO:0007669"/>
    <property type="project" value="InterPro"/>
</dbReference>
<dbReference type="PANTHER" id="PTHR28244:SF1">
    <property type="entry name" value="RNA POLYMERASE I-SPECIFIC TRANSCRIPTION INITIATION FACTOR RRN11"/>
    <property type="match status" value="1"/>
</dbReference>
<feature type="compositionally biased region" description="Polar residues" evidence="1">
    <location>
        <begin position="19"/>
        <end position="31"/>
    </location>
</feature>
<gene>
    <name evidence="2" type="ORF">E6O75_ATG03441</name>
</gene>
<keyword evidence="3" id="KW-1185">Reference proteome</keyword>
<dbReference type="EMBL" id="SNSC02000006">
    <property type="protein sequence ID" value="TID23805.1"/>
    <property type="molecule type" value="Genomic_DNA"/>
</dbReference>
<sequence length="448" mass="49828">MSAWHTFAPPHGTRRAATTHDSANWNPASTTCKDRKRKRETDDQLDPASAYGSASGKRTSKKPSSPFRTTTSPSSPFRTTTSPTSPFRTTTSPSSPFRTTTSPTSPFRTTTSPTSPSPSSSPSSRQRDQYSPDAEIPLYPFPHAPQRPKTAILDRVRHELHSLNPPLAHLDPSWYEPSSQQAKEGLRESHLANLTTLLHHMLLKGDFERAGRAWGLLLRSGRLTKSTKTNTGYLSMDVTARNRWGIGAELLLRNTRHNGHVRHPAAMQGTDAQSVDMHFSEEGFRAARDYYERLIVQYPVHHQRKGPCATNFYAAMVSLWIHEASQRSKIAEQRFSNSKGESSSGHSSLEFGSDDERDGRIRAVKERELEDARAIAARLDHIIGAPPLDKNAELLQIRGMVALWVGTLQGGEAQEPAFENAKGLLLRSRANGGTLWEGVEHIVEEDDW</sequence>
<protein>
    <submittedName>
        <fullName evidence="2">Uncharacterized protein</fullName>
    </submittedName>
</protein>
<dbReference type="GO" id="GO:0070860">
    <property type="term" value="C:RNA polymerase I core factor complex"/>
    <property type="evidence" value="ECO:0007669"/>
    <property type="project" value="TreeGrafter"/>
</dbReference>
<reference evidence="2 3" key="1">
    <citation type="submission" date="2019-04" db="EMBL/GenBank/DDBJ databases">
        <title>High contiguity whole genome sequence and gene annotation resource for two Venturia nashicola isolates.</title>
        <authorList>
            <person name="Prokchorchik M."/>
            <person name="Won K."/>
            <person name="Lee Y."/>
            <person name="Choi E.D."/>
            <person name="Segonzac C."/>
            <person name="Sohn K.H."/>
        </authorList>
    </citation>
    <scope>NUCLEOTIDE SEQUENCE [LARGE SCALE GENOMIC DNA]</scope>
    <source>
        <strain evidence="2 3">PRI2</strain>
    </source>
</reference>